<evidence type="ECO:0000259" key="2">
    <source>
        <dbReference type="Pfam" id="PF21204"/>
    </source>
</evidence>
<feature type="compositionally biased region" description="Polar residues" evidence="1">
    <location>
        <begin position="121"/>
        <end position="132"/>
    </location>
</feature>
<feature type="compositionally biased region" description="Polar residues" evidence="1">
    <location>
        <begin position="1"/>
        <end position="21"/>
    </location>
</feature>
<reference evidence="3 4" key="1">
    <citation type="submission" date="2017-10" db="EMBL/GenBank/DDBJ databases">
        <title>Comparative genomics in systemic dimorphic fungi from Ajellomycetaceae.</title>
        <authorList>
            <person name="Munoz J.F."/>
            <person name="Mcewen J.G."/>
            <person name="Clay O.K."/>
            <person name="Cuomo C.A."/>
        </authorList>
    </citation>
    <scope>NUCLEOTIDE SEQUENCE [LARGE SCALE GENOMIC DNA]</scope>
    <source>
        <strain evidence="3 4">UAMH5409</strain>
    </source>
</reference>
<feature type="region of interest" description="Disordered" evidence="1">
    <location>
        <begin position="436"/>
        <end position="533"/>
    </location>
</feature>
<feature type="compositionally biased region" description="Low complexity" evidence="1">
    <location>
        <begin position="268"/>
        <end position="287"/>
    </location>
</feature>
<feature type="region of interest" description="Disordered" evidence="1">
    <location>
        <begin position="1"/>
        <end position="25"/>
    </location>
</feature>
<dbReference type="AlphaFoldDB" id="A0A2B7WKS2"/>
<feature type="region of interest" description="Disordered" evidence="1">
    <location>
        <begin position="116"/>
        <end position="297"/>
    </location>
</feature>
<feature type="compositionally biased region" description="Polar residues" evidence="1">
    <location>
        <begin position="487"/>
        <end position="527"/>
    </location>
</feature>
<keyword evidence="4" id="KW-1185">Reference proteome</keyword>
<evidence type="ECO:0000313" key="3">
    <source>
        <dbReference type="EMBL" id="PGG97107.1"/>
    </source>
</evidence>
<dbReference type="STRING" id="1447875.A0A2B7WKS2"/>
<accession>A0A2B7WKS2</accession>
<sequence>MSGELQTSYRTQNTTEPTSRATGKRSYSDYFKDVNTRLKNLTDNILPASPYLLTVPTERPFHLGSRFVSNWAVGDNKPFAPEEEHLQYMTFLSHQGEDTLLVAVGGWSDERGNIMEEDTSKAPSIITSASDAQKNKIQRKKISLSDYKKKANETPKSPSRSATPADQLNGGAHTTSDTKPKWQESSSTTKKPVTLKETDIRATATGNRTESTNGTSGDNNTADPSSRSMLSSCKQPPLSRDSSPPNKKPRVSSANGSPEIHSAKARNAAPVVPALLSPTLPPTSIAPKLPRLLSPTLPPDIEEELAKIKDEQSSSNSHSKSTKTLSSALAGSTSDQPLSRSAQGITNSGSTSSSSDKSAKGRTSSSSAAKLQSSSSTRSVASSSDQTKPSSTSPKFRGTAEAVKAKLIVKLRYGRANRKRIEALLRFSGKYRIPSDIQSSRQKDGLEIDAKRRQPPHSRITEGQRVEKRHKHMEEDGQVPAPKRQKSAVNPTSERPRTPVTNAFKSPSISQQPVTSKAQFLTPNTPNKDLRGATMRRLGSGDADVKTLIGIDRAINSTTTPGGTEKTTTKHSPPISIDNQSSKCRDSTEYRQWRDEFQKYVSLGRELKHASQRYTGPQARDVDDKLGAAIAVEAILCFILAFVFDDKHKTLSRRVGDSSGWRSIVAYWGAVKNITAPYPHLHGLCSILGAVSRDAIHGLDLERLAAITIPSEYSPAPTPGSDGNTVTSEENKKHQKEFSELRFRLVKSYREANQLWLEGSRELSEETLSRQYPVTWSKRSMNFSERGREKLTLGMYSGGYFLPLDRTSIPLEAVRFGWAFLTEWTEKEGVKWKGRLEL</sequence>
<feature type="compositionally biased region" description="Polar residues" evidence="1">
    <location>
        <begin position="204"/>
        <end position="245"/>
    </location>
</feature>
<evidence type="ECO:0000256" key="1">
    <source>
        <dbReference type="SAM" id="MobiDB-lite"/>
    </source>
</evidence>
<dbReference type="EMBL" id="PDNB01000257">
    <property type="protein sequence ID" value="PGG97107.1"/>
    <property type="molecule type" value="Genomic_DNA"/>
</dbReference>
<feature type="compositionally biased region" description="Low complexity" evidence="1">
    <location>
        <begin position="344"/>
        <end position="395"/>
    </location>
</feature>
<feature type="compositionally biased region" description="Low complexity" evidence="1">
    <location>
        <begin position="313"/>
        <end position="330"/>
    </location>
</feature>
<dbReference type="OrthoDB" id="284473at2759"/>
<organism evidence="3 4">
    <name type="scientific">Helicocarpus griseus UAMH5409</name>
    <dbReference type="NCBI Taxonomy" id="1447875"/>
    <lineage>
        <taxon>Eukaryota</taxon>
        <taxon>Fungi</taxon>
        <taxon>Dikarya</taxon>
        <taxon>Ascomycota</taxon>
        <taxon>Pezizomycotina</taxon>
        <taxon>Eurotiomycetes</taxon>
        <taxon>Eurotiomycetidae</taxon>
        <taxon>Onygenales</taxon>
        <taxon>Ajellomycetaceae</taxon>
        <taxon>Helicocarpus</taxon>
    </lineage>
</organism>
<feature type="domain" description="Ell binding protein Ebp1 C-terminal" evidence="2">
    <location>
        <begin position="560"/>
        <end position="779"/>
    </location>
</feature>
<protein>
    <recommendedName>
        <fullName evidence="2">Ell binding protein Ebp1 C-terminal domain-containing protein</fullName>
    </recommendedName>
</protein>
<feature type="region of interest" description="Disordered" evidence="1">
    <location>
        <begin position="309"/>
        <end position="398"/>
    </location>
</feature>
<comment type="caution">
    <text evidence="3">The sequence shown here is derived from an EMBL/GenBank/DDBJ whole genome shotgun (WGS) entry which is preliminary data.</text>
</comment>
<feature type="region of interest" description="Disordered" evidence="1">
    <location>
        <begin position="556"/>
        <end position="583"/>
    </location>
</feature>
<gene>
    <name evidence="3" type="ORF">AJ79_09335</name>
</gene>
<proteinExistence type="predicted"/>
<feature type="region of interest" description="Disordered" evidence="1">
    <location>
        <begin position="712"/>
        <end position="733"/>
    </location>
</feature>
<feature type="compositionally biased region" description="Basic and acidic residues" evidence="1">
    <location>
        <begin position="441"/>
        <end position="452"/>
    </location>
</feature>
<dbReference type="InterPro" id="IPR049403">
    <property type="entry name" value="Ebp1_C"/>
</dbReference>
<feature type="compositionally biased region" description="Polar residues" evidence="1">
    <location>
        <begin position="154"/>
        <end position="175"/>
    </location>
</feature>
<feature type="compositionally biased region" description="Polar residues" evidence="1">
    <location>
        <begin position="331"/>
        <end position="343"/>
    </location>
</feature>
<name>A0A2B7WKS2_9EURO</name>
<evidence type="ECO:0000313" key="4">
    <source>
        <dbReference type="Proteomes" id="UP000223968"/>
    </source>
</evidence>
<dbReference type="Proteomes" id="UP000223968">
    <property type="component" value="Unassembled WGS sequence"/>
</dbReference>
<dbReference type="Pfam" id="PF21204">
    <property type="entry name" value="Ebp1_C"/>
    <property type="match status" value="1"/>
</dbReference>